<evidence type="ECO:0000256" key="3">
    <source>
        <dbReference type="ARBA" id="ARBA00022801"/>
    </source>
</evidence>
<dbReference type="GO" id="GO:0046081">
    <property type="term" value="P:dUTP catabolic process"/>
    <property type="evidence" value="ECO:0007669"/>
    <property type="project" value="InterPro"/>
</dbReference>
<dbReference type="Pfam" id="PF00692">
    <property type="entry name" value="dUTPase"/>
    <property type="match status" value="1"/>
</dbReference>
<evidence type="ECO:0000259" key="5">
    <source>
        <dbReference type="Pfam" id="PF00692"/>
    </source>
</evidence>
<dbReference type="EC" id="3.6.1.23" evidence="2"/>
<comment type="similarity">
    <text evidence="1">Belongs to the dUTPase family.</text>
</comment>
<accession>A0A481ZGD4</accession>
<evidence type="ECO:0000313" key="6">
    <source>
        <dbReference type="EMBL" id="QBK93431.1"/>
    </source>
</evidence>
<feature type="domain" description="dUTPase-like" evidence="5">
    <location>
        <begin position="43"/>
        <end position="170"/>
    </location>
</feature>
<evidence type="ECO:0000256" key="4">
    <source>
        <dbReference type="ARBA" id="ARBA00023080"/>
    </source>
</evidence>
<dbReference type="Gene3D" id="2.70.40.10">
    <property type="match status" value="1"/>
</dbReference>
<dbReference type="InterPro" id="IPR033704">
    <property type="entry name" value="dUTPase_trimeric"/>
</dbReference>
<dbReference type="InterPro" id="IPR029054">
    <property type="entry name" value="dUTPase-like"/>
</dbReference>
<evidence type="ECO:0000256" key="1">
    <source>
        <dbReference type="ARBA" id="ARBA00006581"/>
    </source>
</evidence>
<dbReference type="CDD" id="cd07557">
    <property type="entry name" value="trimeric_dUTPase"/>
    <property type="match status" value="1"/>
</dbReference>
<keyword evidence="3" id="KW-0378">Hydrolase</keyword>
<dbReference type="EMBL" id="MK500596">
    <property type="protein sequence ID" value="QBK93431.1"/>
    <property type="molecule type" value="Genomic_DNA"/>
</dbReference>
<dbReference type="InterPro" id="IPR008181">
    <property type="entry name" value="dUTPase"/>
</dbReference>
<dbReference type="NCBIfam" id="TIGR00576">
    <property type="entry name" value="dut"/>
    <property type="match status" value="1"/>
</dbReference>
<organism evidence="6">
    <name type="scientific">Pithovirus LCPAC404</name>
    <dbReference type="NCBI Taxonomy" id="2506597"/>
    <lineage>
        <taxon>Viruses</taxon>
        <taxon>Pithoviruses</taxon>
    </lineage>
</organism>
<dbReference type="SUPFAM" id="SSF51283">
    <property type="entry name" value="dUTPase-like"/>
    <property type="match status" value="1"/>
</dbReference>
<sequence>MSEEKHESQLGTAISPEWISTNNLAEYCHVDPNLFEVFLLDGASVPVRKTKGSAGYDLYCYEYIEIHPGEIGKVRTGIKISIPIFTCGRISPRSGFTMKNKALVVSGTIDADYTGEVCIMIFNLGNEILKIEKNTRIAQLVLMVIATPDIIIAVSLNETARSEKGFGSTGSL</sequence>
<dbReference type="GO" id="GO:0004170">
    <property type="term" value="F:dUTP diphosphatase activity"/>
    <property type="evidence" value="ECO:0007669"/>
    <property type="project" value="UniProtKB-EC"/>
</dbReference>
<protein>
    <recommendedName>
        <fullName evidence="2">dUTP diphosphatase</fullName>
        <ecNumber evidence="2">3.6.1.23</ecNumber>
    </recommendedName>
</protein>
<dbReference type="PANTHER" id="PTHR11241:SF0">
    <property type="entry name" value="DEOXYURIDINE 5'-TRIPHOSPHATE NUCLEOTIDOHYDROLASE"/>
    <property type="match status" value="1"/>
</dbReference>
<dbReference type="PANTHER" id="PTHR11241">
    <property type="entry name" value="DEOXYURIDINE 5'-TRIPHOSPHATE NUCLEOTIDOHYDROLASE"/>
    <property type="match status" value="1"/>
</dbReference>
<name>A0A481ZGD4_9VIRU</name>
<proteinExistence type="inferred from homology"/>
<reference evidence="6" key="1">
    <citation type="journal article" date="2019" name="MBio">
        <title>Virus Genomes from Deep Sea Sediments Expand the Ocean Megavirome and Support Independent Origins of Viral Gigantism.</title>
        <authorList>
            <person name="Backstrom D."/>
            <person name="Yutin N."/>
            <person name="Jorgensen S.L."/>
            <person name="Dharamshi J."/>
            <person name="Homa F."/>
            <person name="Zaremba-Niedwiedzka K."/>
            <person name="Spang A."/>
            <person name="Wolf Y.I."/>
            <person name="Koonin E.V."/>
            <person name="Ettema T.J."/>
        </authorList>
    </citation>
    <scope>NUCLEOTIDE SEQUENCE</scope>
</reference>
<keyword evidence="4" id="KW-0546">Nucleotide metabolism</keyword>
<gene>
    <name evidence="6" type="ORF">LCPAC404_01350</name>
</gene>
<dbReference type="InterPro" id="IPR036157">
    <property type="entry name" value="dUTPase-like_sf"/>
</dbReference>
<evidence type="ECO:0000256" key="2">
    <source>
        <dbReference type="ARBA" id="ARBA00012379"/>
    </source>
</evidence>
<dbReference type="NCBIfam" id="NF001862">
    <property type="entry name" value="PRK00601.1"/>
    <property type="match status" value="1"/>
</dbReference>
<dbReference type="GO" id="GO:0006226">
    <property type="term" value="P:dUMP biosynthetic process"/>
    <property type="evidence" value="ECO:0007669"/>
    <property type="project" value="InterPro"/>
</dbReference>
<dbReference type="GO" id="GO:0000287">
    <property type="term" value="F:magnesium ion binding"/>
    <property type="evidence" value="ECO:0007669"/>
    <property type="project" value="InterPro"/>
</dbReference>